<evidence type="ECO:0000313" key="1">
    <source>
        <dbReference type="EMBL" id="WXB15385.1"/>
    </source>
</evidence>
<dbReference type="EMBL" id="CP089984">
    <property type="protein sequence ID" value="WXB15385.1"/>
    <property type="molecule type" value="Genomic_DNA"/>
</dbReference>
<gene>
    <name evidence="1" type="ORF">LZC94_47140</name>
</gene>
<sequence length="53" mass="5441">MPKVLGCFSRGVPIATVIGLIARAAGLDPAAALEMAAADFAALVRKARVRVFS</sequence>
<reference evidence="1 2" key="1">
    <citation type="submission" date="2021-12" db="EMBL/GenBank/DDBJ databases">
        <title>Discovery of the Pendulisporaceae a myxobacterial family with distinct sporulation behavior and unique specialized metabolism.</title>
        <authorList>
            <person name="Garcia R."/>
            <person name="Popoff A."/>
            <person name="Bader C.D."/>
            <person name="Loehr J."/>
            <person name="Walesch S."/>
            <person name="Walt C."/>
            <person name="Boldt J."/>
            <person name="Bunk B."/>
            <person name="Haeckl F.J.F.P.J."/>
            <person name="Gunesch A.P."/>
            <person name="Birkelbach J."/>
            <person name="Nuebel U."/>
            <person name="Pietschmann T."/>
            <person name="Bach T."/>
            <person name="Mueller R."/>
        </authorList>
    </citation>
    <scope>NUCLEOTIDE SEQUENCE [LARGE SCALE GENOMIC DNA]</scope>
    <source>
        <strain evidence="1 2">MSr11954</strain>
    </source>
</reference>
<dbReference type="Proteomes" id="UP001370348">
    <property type="component" value="Chromosome"/>
</dbReference>
<dbReference type="RefSeq" id="WP_394825011.1">
    <property type="nucleotide sequence ID" value="NZ_CP089984.1"/>
</dbReference>
<accession>A0ABZ2LYH5</accession>
<protein>
    <submittedName>
        <fullName evidence="1">Uncharacterized protein</fullName>
    </submittedName>
</protein>
<proteinExistence type="predicted"/>
<keyword evidence="2" id="KW-1185">Reference proteome</keyword>
<name>A0ABZ2LYH5_9BACT</name>
<evidence type="ECO:0000313" key="2">
    <source>
        <dbReference type="Proteomes" id="UP001370348"/>
    </source>
</evidence>
<organism evidence="1 2">
    <name type="scientific">Pendulispora albinea</name>
    <dbReference type="NCBI Taxonomy" id="2741071"/>
    <lineage>
        <taxon>Bacteria</taxon>
        <taxon>Pseudomonadati</taxon>
        <taxon>Myxococcota</taxon>
        <taxon>Myxococcia</taxon>
        <taxon>Myxococcales</taxon>
        <taxon>Sorangiineae</taxon>
        <taxon>Pendulisporaceae</taxon>
        <taxon>Pendulispora</taxon>
    </lineage>
</organism>